<reference evidence="1 3" key="1">
    <citation type="submission" date="2016-12" db="EMBL/GenBank/DDBJ databases">
        <title>Clostridium tepidum sp. nov., a close relative of Clostridium sporogenes and Clostridium botulinum Group I.</title>
        <authorList>
            <person name="Dobritsa A.P."/>
            <person name="Kutumbaka K."/>
            <person name="Werner K."/>
            <person name="Samadpour M."/>
        </authorList>
    </citation>
    <scope>NUCLEOTIDE SEQUENCE [LARGE SCALE GENOMIC DNA]</scope>
    <source>
        <strain evidence="1 3">PE</strain>
    </source>
</reference>
<dbReference type="Pfam" id="PF02583">
    <property type="entry name" value="Trns_repr_metal"/>
    <property type="match status" value="1"/>
</dbReference>
<dbReference type="PANTHER" id="PTHR33677:SF3">
    <property type="entry name" value="COPPER-SENSING TRANSCRIPTIONAL REPRESSOR RICR"/>
    <property type="match status" value="1"/>
</dbReference>
<sequence>MKNQKKDAKKDIQTRLRRIEGQVKGIEKMIENECCCRDILIQVAAIRAAMNKVGGLVLENYAKQCFLGEDKEKDKAIEELVSAFIMFMK</sequence>
<dbReference type="STRING" id="1962263.BS637_00455"/>
<dbReference type="GO" id="GO:0003677">
    <property type="term" value="F:DNA binding"/>
    <property type="evidence" value="ECO:0007669"/>
    <property type="project" value="InterPro"/>
</dbReference>
<proteinExistence type="predicted"/>
<dbReference type="PANTHER" id="PTHR33677">
    <property type="entry name" value="TRANSCRIPTIONAL REPRESSOR FRMR-RELATED"/>
    <property type="match status" value="1"/>
</dbReference>
<dbReference type="AlphaFoldDB" id="A0A1S9IH82"/>
<dbReference type="GO" id="GO:0045892">
    <property type="term" value="P:negative regulation of DNA-templated transcription"/>
    <property type="evidence" value="ECO:0007669"/>
    <property type="project" value="UniProtKB-ARBA"/>
</dbReference>
<dbReference type="GO" id="GO:0046872">
    <property type="term" value="F:metal ion binding"/>
    <property type="evidence" value="ECO:0007669"/>
    <property type="project" value="InterPro"/>
</dbReference>
<evidence type="ECO:0000313" key="4">
    <source>
        <dbReference type="Proteomes" id="UP000190256"/>
    </source>
</evidence>
<organism evidence="2 4">
    <name type="scientific">Clostridium tepidum</name>
    <dbReference type="NCBI Taxonomy" id="1962263"/>
    <lineage>
        <taxon>Bacteria</taxon>
        <taxon>Bacillati</taxon>
        <taxon>Bacillota</taxon>
        <taxon>Clostridia</taxon>
        <taxon>Eubacteriales</taxon>
        <taxon>Clostridiaceae</taxon>
        <taxon>Clostridium</taxon>
    </lineage>
</organism>
<name>A0A1S9IH82_9CLOT</name>
<evidence type="ECO:0000313" key="1">
    <source>
        <dbReference type="EMBL" id="OOO63530.1"/>
    </source>
</evidence>
<dbReference type="Proteomes" id="UP000190206">
    <property type="component" value="Unassembled WGS sequence"/>
</dbReference>
<protein>
    <recommendedName>
        <fullName evidence="5">Transcriptional regulator</fullName>
    </recommendedName>
</protein>
<dbReference type="Gene3D" id="1.20.58.1000">
    <property type="entry name" value="Metal-sensitive repressor, helix protomer"/>
    <property type="match status" value="1"/>
</dbReference>
<keyword evidence="3" id="KW-1185">Reference proteome</keyword>
<dbReference type="Proteomes" id="UP000190256">
    <property type="component" value="Unassembled WGS sequence"/>
</dbReference>
<dbReference type="CDD" id="cd10148">
    <property type="entry name" value="CsoR-like_DUF156"/>
    <property type="match status" value="1"/>
</dbReference>
<gene>
    <name evidence="1" type="ORF">BS637_00455</name>
    <name evidence="2" type="ORF">BS638_01005</name>
</gene>
<comment type="caution">
    <text evidence="2">The sequence shown here is derived from an EMBL/GenBank/DDBJ whole genome shotgun (WGS) entry which is preliminary data.</text>
</comment>
<reference evidence="2 4" key="2">
    <citation type="submission" date="2016-12" db="EMBL/GenBank/DDBJ databases">
        <title>Clostridium tepidum sp. nov., a close relative of Clostridium sporogenes and Clostridium botulinum Group I.</title>
        <authorList>
            <person name="Dobritsa A.P."/>
            <person name="Kutumbaka K.K."/>
            <person name="Werner K."/>
            <person name="Wiedmann M."/>
            <person name="Asmus A."/>
            <person name="Samadpour M."/>
        </authorList>
    </citation>
    <scope>NUCLEOTIDE SEQUENCE [LARGE SCALE GENOMIC DNA]</scope>
    <source>
        <strain evidence="2 4">IEH 97212</strain>
    </source>
</reference>
<dbReference type="InterPro" id="IPR038390">
    <property type="entry name" value="Metal_Tscrpt_repr_sf"/>
</dbReference>
<evidence type="ECO:0000313" key="3">
    <source>
        <dbReference type="Proteomes" id="UP000190206"/>
    </source>
</evidence>
<evidence type="ECO:0008006" key="5">
    <source>
        <dbReference type="Google" id="ProtNLM"/>
    </source>
</evidence>
<dbReference type="RefSeq" id="WP_078022520.1">
    <property type="nucleotide sequence ID" value="NZ_JADPGM010000003.1"/>
</dbReference>
<dbReference type="InterPro" id="IPR003735">
    <property type="entry name" value="Metal_Tscrpt_repr"/>
</dbReference>
<dbReference type="OrthoDB" id="9811244at2"/>
<dbReference type="EMBL" id="MRAE01000002">
    <property type="protein sequence ID" value="OOO69679.1"/>
    <property type="molecule type" value="Genomic_DNA"/>
</dbReference>
<evidence type="ECO:0000313" key="2">
    <source>
        <dbReference type="EMBL" id="OOO69679.1"/>
    </source>
</evidence>
<accession>A0A1S9IH82</accession>
<dbReference type="EMBL" id="MRAD01000001">
    <property type="protein sequence ID" value="OOO63530.1"/>
    <property type="molecule type" value="Genomic_DNA"/>
</dbReference>